<keyword evidence="14" id="KW-1185">Reference proteome</keyword>
<reference evidence="13 14" key="1">
    <citation type="submission" date="2017-10" db="EMBL/GenBank/DDBJ databases">
        <title>A novel species of cold-tolerant Malassezia isolated from bats.</title>
        <authorList>
            <person name="Lorch J.M."/>
            <person name="Palmer J.M."/>
            <person name="Vanderwolf K.J."/>
            <person name="Schmidt K.Z."/>
            <person name="Verant M.L."/>
            <person name="Weller T.J."/>
            <person name="Blehert D.S."/>
        </authorList>
    </citation>
    <scope>NUCLEOTIDE SEQUENCE [LARGE SCALE GENOMIC DNA]</scope>
    <source>
        <strain evidence="13 14">NWHC:44797-103</strain>
    </source>
</reference>
<dbReference type="InterPro" id="IPR000209">
    <property type="entry name" value="Peptidase_S8/S53_dom"/>
</dbReference>
<dbReference type="EMBL" id="KZ454988">
    <property type="protein sequence ID" value="PKI84840.1"/>
    <property type="molecule type" value="Genomic_DNA"/>
</dbReference>
<dbReference type="InterPro" id="IPR015500">
    <property type="entry name" value="Peptidase_S8_subtilisin-rel"/>
</dbReference>
<dbReference type="GO" id="GO:0008240">
    <property type="term" value="F:tripeptidyl-peptidase activity"/>
    <property type="evidence" value="ECO:0007669"/>
    <property type="project" value="UniProtKB-EC"/>
</dbReference>
<dbReference type="OrthoDB" id="206201at2759"/>
<comment type="similarity">
    <text evidence="2 8">Belongs to the peptidase S8 family.</text>
</comment>
<dbReference type="GO" id="GO:0005829">
    <property type="term" value="C:cytosol"/>
    <property type="evidence" value="ECO:0007669"/>
    <property type="project" value="TreeGrafter"/>
</dbReference>
<evidence type="ECO:0000256" key="6">
    <source>
        <dbReference type="ARBA" id="ARBA00022801"/>
    </source>
</evidence>
<dbReference type="GO" id="GO:0006508">
    <property type="term" value="P:proteolysis"/>
    <property type="evidence" value="ECO:0007669"/>
    <property type="project" value="UniProtKB-KW"/>
</dbReference>
<evidence type="ECO:0000256" key="5">
    <source>
        <dbReference type="ARBA" id="ARBA00022670"/>
    </source>
</evidence>
<dbReference type="EC" id="3.4.14.10" evidence="3"/>
<dbReference type="InterPro" id="IPR022229">
    <property type="entry name" value="TPPII_Ig-like-2"/>
</dbReference>
<dbReference type="InterPro" id="IPR022398">
    <property type="entry name" value="Peptidase_S8_His-AS"/>
</dbReference>
<dbReference type="Pfam" id="PF00082">
    <property type="entry name" value="Peptidase_S8"/>
    <property type="match status" value="1"/>
</dbReference>
<dbReference type="PROSITE" id="PS00137">
    <property type="entry name" value="SUBTILASE_HIS"/>
    <property type="match status" value="1"/>
</dbReference>
<dbReference type="Proteomes" id="UP000232875">
    <property type="component" value="Unassembled WGS sequence"/>
</dbReference>
<feature type="domain" description="Peptidase S8/S53" evidence="9">
    <location>
        <begin position="67"/>
        <end position="542"/>
    </location>
</feature>
<dbReference type="PANTHER" id="PTHR43806">
    <property type="entry name" value="PEPTIDASE S8"/>
    <property type="match status" value="1"/>
</dbReference>
<dbReference type="PROSITE" id="PS00138">
    <property type="entry name" value="SUBTILASE_SER"/>
    <property type="match status" value="1"/>
</dbReference>
<comment type="catalytic activity">
    <reaction evidence="1">
        <text>Release of an N-terminal tripeptide from a polypeptide.</text>
        <dbReference type="EC" id="3.4.14.10"/>
    </reaction>
</comment>
<feature type="domain" description="Tripeptidyl-peptidase II first Ig-like" evidence="11">
    <location>
        <begin position="584"/>
        <end position="689"/>
    </location>
</feature>
<dbReference type="Gene3D" id="3.40.50.200">
    <property type="entry name" value="Peptidase S8/S53 domain"/>
    <property type="match status" value="2"/>
</dbReference>
<dbReference type="Gene3D" id="2.60.40.3170">
    <property type="match status" value="1"/>
</dbReference>
<feature type="active site" description="Charge relay system" evidence="8">
    <location>
        <position position="312"/>
    </location>
</feature>
<evidence type="ECO:0000256" key="7">
    <source>
        <dbReference type="ARBA" id="ARBA00022825"/>
    </source>
</evidence>
<dbReference type="InterPro" id="IPR046939">
    <property type="entry name" value="TPPII_C_sf"/>
</dbReference>
<dbReference type="Pfam" id="PF12580">
    <property type="entry name" value="TPPII"/>
    <property type="match status" value="1"/>
</dbReference>
<dbReference type="PANTHER" id="PTHR43806:SF14">
    <property type="entry name" value="TRIPEPTIDYL-PEPTIDASE 2"/>
    <property type="match status" value="1"/>
</dbReference>
<dbReference type="InterPro" id="IPR048383">
    <property type="entry name" value="TPPII_Ig-like-1"/>
</dbReference>
<dbReference type="InterPro" id="IPR036852">
    <property type="entry name" value="Peptidase_S8/S53_dom_sf"/>
</dbReference>
<dbReference type="InterPro" id="IPR050131">
    <property type="entry name" value="Peptidase_S8_subtilisin-like"/>
</dbReference>
<evidence type="ECO:0000259" key="10">
    <source>
        <dbReference type="Pfam" id="PF12580"/>
    </source>
</evidence>
<evidence type="ECO:0000256" key="8">
    <source>
        <dbReference type="PROSITE-ProRule" id="PRU01240"/>
    </source>
</evidence>
<evidence type="ECO:0000259" key="9">
    <source>
        <dbReference type="Pfam" id="PF00082"/>
    </source>
</evidence>
<keyword evidence="4" id="KW-0031">Aminopeptidase</keyword>
<evidence type="ECO:0000256" key="2">
    <source>
        <dbReference type="ARBA" id="ARBA00011073"/>
    </source>
</evidence>
<evidence type="ECO:0000256" key="4">
    <source>
        <dbReference type="ARBA" id="ARBA00022438"/>
    </source>
</evidence>
<keyword evidence="7 8" id="KW-0720">Serine protease</keyword>
<feature type="active site" description="Charge relay system" evidence="8">
    <location>
        <position position="76"/>
    </location>
</feature>
<evidence type="ECO:0000313" key="13">
    <source>
        <dbReference type="EMBL" id="PKI84840.1"/>
    </source>
</evidence>
<dbReference type="PROSITE" id="PS51892">
    <property type="entry name" value="SUBTILASE"/>
    <property type="match status" value="1"/>
</dbReference>
<feature type="active site" description="Charge relay system" evidence="8">
    <location>
        <position position="500"/>
    </location>
</feature>
<dbReference type="InterPro" id="IPR046940">
    <property type="entry name" value="TPPII_Ig-like_sf"/>
</dbReference>
<dbReference type="InterPro" id="IPR023828">
    <property type="entry name" value="Peptidase_S8_Ser-AS"/>
</dbReference>
<evidence type="ECO:0000256" key="1">
    <source>
        <dbReference type="ARBA" id="ARBA00001910"/>
    </source>
</evidence>
<dbReference type="SUPFAM" id="SSF52743">
    <property type="entry name" value="Subtilisin-like"/>
    <property type="match status" value="1"/>
</dbReference>
<keyword evidence="5 8" id="KW-0645">Protease</keyword>
<dbReference type="Gene3D" id="1.25.40.710">
    <property type="match status" value="1"/>
</dbReference>
<evidence type="ECO:0000313" key="14">
    <source>
        <dbReference type="Proteomes" id="UP000232875"/>
    </source>
</evidence>
<dbReference type="Pfam" id="PF21223">
    <property type="entry name" value="TPPII_Ig-like-1"/>
    <property type="match status" value="1"/>
</dbReference>
<organism evidence="13 14">
    <name type="scientific">Malassezia vespertilionis</name>
    <dbReference type="NCBI Taxonomy" id="2020962"/>
    <lineage>
        <taxon>Eukaryota</taxon>
        <taxon>Fungi</taxon>
        <taxon>Dikarya</taxon>
        <taxon>Basidiomycota</taxon>
        <taxon>Ustilaginomycotina</taxon>
        <taxon>Malasseziomycetes</taxon>
        <taxon>Malasseziales</taxon>
        <taxon>Malasseziaceae</taxon>
        <taxon>Malassezia</taxon>
    </lineage>
</organism>
<dbReference type="GO" id="GO:0004252">
    <property type="term" value="F:serine-type endopeptidase activity"/>
    <property type="evidence" value="ECO:0007669"/>
    <property type="project" value="UniProtKB-UniRule"/>
</dbReference>
<feature type="domain" description="Tripeptidyl-peptidase II galactose-binding" evidence="12">
    <location>
        <begin position="709"/>
        <end position="795"/>
    </location>
</feature>
<proteinExistence type="inferred from homology"/>
<sequence>MRTLAVASLKRANPFLHSKALFSVPRMPISTSHAREAGEPAFPVEGLLPKQATMAESFLQRFPKYNGRGVRVAVLDTGVDPAALGLDGPNKVVDVIDCTGGGDVPLRVVEAQASSYDDAFEVVSPETGRKLLVSRNWSNPSGVWNVGTKRAYDFWPSELVQRRTAQRKQAFDVSHAALLQAARQNLTEAEQDKTAEVSAQRKEEARAQIEVLQALQKSWHDPGPVIEAVVFHDGSNWRAAVGGAEGDVHDPSAGEPVAQRANIVDLRASPCLTDFRTEREWASFGTMDLLTYTVNILDDGKLLSLVTLSGTHGTHVAGIIGAKTEEEATNGVAPGAEIVSLKIGDARLGSMEQGQALLRAVQALVDTQCDVANMSFGEDGGFGVENKGAFVDALKRVIHERGLLYVSSAGNNGPALTTVGQPGGTTSDVLSVGAYVNAGAMQRAEYALIDDDVRSSPTTWSSRGPTADGADGVSIYAPGAAITSICKYALQSKQLMNGTSMSSPNAAGAVALLVSGLKDQGIPVTPWRVYRAIQETAQDVADPLGVRFIDVDKAWDYLMEHRDDAYADARFDVHITPAGKPLNGSADMRGIYLREAAETQRVNQCTVHVAPKFKEADTERAFHLEIRAALKASEPWIHVPTFLALGCNGRSFEVRVAANELPPGLHSARISAYDTNDQRTKLFDIPVTVAKPVIAGPTYQFPHVRLASGQMQRQFVQVPHGATWAQIRLRSTRHEITGTSVRFWLHLVQLEPQKRLSKVEDAFIMALNENEPVAKKIQVRGGMTLEVCAAEFWSSKAGFDLDMEMEFHGLQVGPSSTESGVALLGGSGMGRVEVASMLRVEECKPQAVLEKRRSFVRPSKADIRPLLAPRDKLPSGHQLNELVLMYPLSFKETTTFTYSLPVSGNLYDNSISLLVQIVDRNNAEVHFGDIYPKEVTLLRGDYTVRVQALHSFSAVLEKRRNMVFQMDEALVKPKEVVLNMYRDQVDLFGSVDDGKLDMFKLLPGERRVLCIDTNLEGENLPASAPGDVLLGSLRFGGHDKVPLQLVVPPPPVKAKEDAPSDPPQLPELLADVAKKLQGDDRQAFLDAVTAQHPDSLDILEARLEAIAVDAVEDAENAIGAADAILAQIDQDKLLLWLGAKQPPALEQTAEQKRVSKQFHAQKKALELALTRKATAQLLRGDTEAFQETLLQSRKYMPDTGKDSKAQALHSNLVIAWHENNGRYAQALRAVRKLIEELGHGTDETLAELKKARALERSLLEKLGWDVWAAYAQRWSWLQEHAAPAPF</sequence>
<dbReference type="STRING" id="2020962.A0A2N1JE56"/>
<protein>
    <recommendedName>
        <fullName evidence="3">tripeptidyl-peptidase II</fullName>
        <ecNumber evidence="3">3.4.14.10</ecNumber>
    </recommendedName>
</protein>
<evidence type="ECO:0000259" key="11">
    <source>
        <dbReference type="Pfam" id="PF21223"/>
    </source>
</evidence>
<evidence type="ECO:0000259" key="12">
    <source>
        <dbReference type="Pfam" id="PF21316"/>
    </source>
</evidence>
<dbReference type="GO" id="GO:0004177">
    <property type="term" value="F:aminopeptidase activity"/>
    <property type="evidence" value="ECO:0007669"/>
    <property type="project" value="UniProtKB-KW"/>
</dbReference>
<dbReference type="InterPro" id="IPR048384">
    <property type="entry name" value="TPPII_GBD"/>
</dbReference>
<accession>A0A2N1JE56</accession>
<dbReference type="Pfam" id="PF21316">
    <property type="entry name" value="TPPII_GBD"/>
    <property type="match status" value="1"/>
</dbReference>
<keyword evidence="6 8" id="KW-0378">Hydrolase</keyword>
<name>A0A2N1JE56_9BASI</name>
<feature type="domain" description="Tripeptidyl peptidase II second Ig-like" evidence="10">
    <location>
        <begin position="837"/>
        <end position="1024"/>
    </location>
</feature>
<evidence type="ECO:0000256" key="3">
    <source>
        <dbReference type="ARBA" id="ARBA00012462"/>
    </source>
</evidence>
<gene>
    <name evidence="13" type="ORF">MVES_001052</name>
</gene>
<dbReference type="PRINTS" id="PR00723">
    <property type="entry name" value="SUBTILISIN"/>
</dbReference>